<organism evidence="1 2">
    <name type="scientific">Promicromonospora soli</name>
    <dbReference type="NCBI Taxonomy" id="2035533"/>
    <lineage>
        <taxon>Bacteria</taxon>
        <taxon>Bacillati</taxon>
        <taxon>Actinomycetota</taxon>
        <taxon>Actinomycetes</taxon>
        <taxon>Micrococcales</taxon>
        <taxon>Promicromonosporaceae</taxon>
        <taxon>Promicromonospora</taxon>
    </lineage>
</organism>
<dbReference type="EMBL" id="BNAS01000005">
    <property type="protein sequence ID" value="GHH76512.1"/>
    <property type="molecule type" value="Genomic_DNA"/>
</dbReference>
<accession>A0A919KXJ9</accession>
<evidence type="ECO:0000313" key="1">
    <source>
        <dbReference type="EMBL" id="GHH76512.1"/>
    </source>
</evidence>
<dbReference type="Proteomes" id="UP000627369">
    <property type="component" value="Unassembled WGS sequence"/>
</dbReference>
<evidence type="ECO:0000313" key="2">
    <source>
        <dbReference type="Proteomes" id="UP000627369"/>
    </source>
</evidence>
<dbReference type="AlphaFoldDB" id="A0A919KXJ9"/>
<keyword evidence="2" id="KW-1185">Reference proteome</keyword>
<comment type="caution">
    <text evidence="1">The sequence shown here is derived from an EMBL/GenBank/DDBJ whole genome shotgun (WGS) entry which is preliminary data.</text>
</comment>
<gene>
    <name evidence="1" type="ORF">GCM10017772_35350</name>
</gene>
<reference evidence="1" key="1">
    <citation type="journal article" date="2014" name="Int. J. Syst. Evol. Microbiol.">
        <title>Complete genome sequence of Corynebacterium casei LMG S-19264T (=DSM 44701T), isolated from a smear-ripened cheese.</title>
        <authorList>
            <consortium name="US DOE Joint Genome Institute (JGI-PGF)"/>
            <person name="Walter F."/>
            <person name="Albersmeier A."/>
            <person name="Kalinowski J."/>
            <person name="Ruckert C."/>
        </authorList>
    </citation>
    <scope>NUCLEOTIDE SEQUENCE</scope>
    <source>
        <strain evidence="1">CGMCC 4.7398</strain>
    </source>
</reference>
<sequence>MGSAMGRPTSAFVPALPTVTDVSKTLRRSVSTAGDLQMLPVQTASTVKGMRVSLGGCGYPSLDPAPHYVLSCLNFAG</sequence>
<reference evidence="1" key="2">
    <citation type="submission" date="2020-09" db="EMBL/GenBank/DDBJ databases">
        <authorList>
            <person name="Sun Q."/>
            <person name="Zhou Y."/>
        </authorList>
    </citation>
    <scope>NUCLEOTIDE SEQUENCE</scope>
    <source>
        <strain evidence="1">CGMCC 4.7398</strain>
    </source>
</reference>
<name>A0A919KXJ9_9MICO</name>
<proteinExistence type="predicted"/>
<protein>
    <submittedName>
        <fullName evidence="1">Uncharacterized protein</fullName>
    </submittedName>
</protein>